<dbReference type="RefSeq" id="WP_126775808.1">
    <property type="nucleotide sequence ID" value="NZ_PIPM01000001.1"/>
</dbReference>
<feature type="chain" id="PRO_5019002154" description="Outer membrane protein beta-barrel domain-containing protein" evidence="1">
    <location>
        <begin position="24"/>
        <end position="174"/>
    </location>
</feature>
<dbReference type="Proteomes" id="UP000288405">
    <property type="component" value="Unassembled WGS sequence"/>
</dbReference>
<evidence type="ECO:0000313" key="3">
    <source>
        <dbReference type="Proteomes" id="UP000288405"/>
    </source>
</evidence>
<keyword evidence="3" id="KW-1185">Reference proteome</keyword>
<gene>
    <name evidence="2" type="ORF">CWE11_01380</name>
</gene>
<protein>
    <recommendedName>
        <fullName evidence="4">Outer membrane protein beta-barrel domain-containing protein</fullName>
    </recommendedName>
</protein>
<dbReference type="EMBL" id="PIPM01000001">
    <property type="protein sequence ID" value="RUO36494.1"/>
    <property type="molecule type" value="Genomic_DNA"/>
</dbReference>
<name>A0A432WRU2_9GAMM</name>
<organism evidence="2 3">
    <name type="scientific">Aliidiomarina sanyensis</name>
    <dbReference type="NCBI Taxonomy" id="1249555"/>
    <lineage>
        <taxon>Bacteria</taxon>
        <taxon>Pseudomonadati</taxon>
        <taxon>Pseudomonadota</taxon>
        <taxon>Gammaproteobacteria</taxon>
        <taxon>Alteromonadales</taxon>
        <taxon>Idiomarinaceae</taxon>
        <taxon>Aliidiomarina</taxon>
    </lineage>
</organism>
<dbReference type="OrthoDB" id="6398913at2"/>
<evidence type="ECO:0008006" key="4">
    <source>
        <dbReference type="Google" id="ProtNLM"/>
    </source>
</evidence>
<proteinExistence type="predicted"/>
<reference evidence="2 3" key="1">
    <citation type="journal article" date="2011" name="Front. Microbiol.">
        <title>Genomic signatures of strain selection and enhancement in Bacillus atrophaeus var. globigii, a historical biowarfare simulant.</title>
        <authorList>
            <person name="Gibbons H.S."/>
            <person name="Broomall S.M."/>
            <person name="McNew L.A."/>
            <person name="Daligault H."/>
            <person name="Chapman C."/>
            <person name="Bruce D."/>
            <person name="Karavis M."/>
            <person name="Krepps M."/>
            <person name="McGregor P.A."/>
            <person name="Hong C."/>
            <person name="Park K.H."/>
            <person name="Akmal A."/>
            <person name="Feldman A."/>
            <person name="Lin J.S."/>
            <person name="Chang W.E."/>
            <person name="Higgs B.W."/>
            <person name="Demirev P."/>
            <person name="Lindquist J."/>
            <person name="Liem A."/>
            <person name="Fochler E."/>
            <person name="Read T.D."/>
            <person name="Tapia R."/>
            <person name="Johnson S."/>
            <person name="Bishop-Lilly K.A."/>
            <person name="Detter C."/>
            <person name="Han C."/>
            <person name="Sozhamannan S."/>
            <person name="Rosenzweig C.N."/>
            <person name="Skowronski E.W."/>
        </authorList>
    </citation>
    <scope>NUCLEOTIDE SEQUENCE [LARGE SCALE GENOMIC DNA]</scope>
    <source>
        <strain evidence="2 3">GYP-17</strain>
    </source>
</reference>
<evidence type="ECO:0000313" key="2">
    <source>
        <dbReference type="EMBL" id="RUO36494.1"/>
    </source>
</evidence>
<evidence type="ECO:0000256" key="1">
    <source>
        <dbReference type="SAM" id="SignalP"/>
    </source>
</evidence>
<comment type="caution">
    <text evidence="2">The sequence shown here is derived from an EMBL/GenBank/DDBJ whole genome shotgun (WGS) entry which is preliminary data.</text>
</comment>
<accession>A0A432WRU2</accession>
<dbReference type="AlphaFoldDB" id="A0A432WRU2"/>
<keyword evidence="1" id="KW-0732">Signal</keyword>
<sequence>MKSKSVKNLVVGVAATAALTFGAVSTAAASQWNSIGGGYYDFGDNGFYLEGSAHIADQVVLTGELGDTYDTIFRLGGVFLTTAAIGDAPLFISGGYSDYSVDDGLYFGAGVTYAFDERLDGKFELVHDTALDGFFRFRSGVAYKLDDNLSVTTSYSLNNRGVRNEFRIGVSYRF</sequence>
<feature type="signal peptide" evidence="1">
    <location>
        <begin position="1"/>
        <end position="23"/>
    </location>
</feature>